<sequence length="178" mass="18149">MSCALLGAACQPEGDTGPDGELGEDSVKMRISLQGDACGVVSADATVSAPDFMPIGPEPLFVQNGYIEGGIQDVPAGRQRLVDVRAYNTAGLVVYAGSAFVDVYDGPVSYAQLTLKRNPHNCPGTGTGDIYIIGVLEGRPGEIDGGAYDAGPGPGWDAGSGWDAGPGPSYDAGYAPRP</sequence>
<keyword evidence="3" id="KW-1185">Reference proteome</keyword>
<dbReference type="EMBL" id="RAWG01000042">
    <property type="protein sequence ID" value="RKH44962.1"/>
    <property type="molecule type" value="Genomic_DNA"/>
</dbReference>
<dbReference type="Proteomes" id="UP000273405">
    <property type="component" value="Unassembled WGS sequence"/>
</dbReference>
<comment type="caution">
    <text evidence="2">The sequence shown here is derived from an EMBL/GenBank/DDBJ whole genome shotgun (WGS) entry which is preliminary data.</text>
</comment>
<evidence type="ECO:0000313" key="2">
    <source>
        <dbReference type="EMBL" id="RKH44962.1"/>
    </source>
</evidence>
<protein>
    <submittedName>
        <fullName evidence="2">Uncharacterized protein</fullName>
    </submittedName>
</protein>
<accession>A0A3A8NXV2</accession>
<gene>
    <name evidence="2" type="ORF">D7X12_09235</name>
</gene>
<evidence type="ECO:0000256" key="1">
    <source>
        <dbReference type="SAM" id="MobiDB-lite"/>
    </source>
</evidence>
<organism evidence="2 3">
    <name type="scientific">Corallococcus sicarius</name>
    <dbReference type="NCBI Taxonomy" id="2316726"/>
    <lineage>
        <taxon>Bacteria</taxon>
        <taxon>Pseudomonadati</taxon>
        <taxon>Myxococcota</taxon>
        <taxon>Myxococcia</taxon>
        <taxon>Myxococcales</taxon>
        <taxon>Cystobacterineae</taxon>
        <taxon>Myxococcaceae</taxon>
        <taxon>Corallococcus</taxon>
    </lineage>
</organism>
<reference evidence="3" key="1">
    <citation type="submission" date="2018-09" db="EMBL/GenBank/DDBJ databases">
        <authorList>
            <person name="Livingstone P.G."/>
            <person name="Whitworth D.E."/>
        </authorList>
    </citation>
    <scope>NUCLEOTIDE SEQUENCE [LARGE SCALE GENOMIC DNA]</scope>
    <source>
        <strain evidence="3">CA040B</strain>
    </source>
</reference>
<dbReference type="AlphaFoldDB" id="A0A3A8NXV2"/>
<feature type="region of interest" description="Disordered" evidence="1">
    <location>
        <begin position="144"/>
        <end position="178"/>
    </location>
</feature>
<name>A0A3A8NXV2_9BACT</name>
<proteinExistence type="predicted"/>
<dbReference type="RefSeq" id="WP_120624898.1">
    <property type="nucleotide sequence ID" value="NZ_RAWG01000042.1"/>
</dbReference>
<dbReference type="OrthoDB" id="5517760at2"/>
<feature type="compositionally biased region" description="Gly residues" evidence="1">
    <location>
        <begin position="152"/>
        <end position="164"/>
    </location>
</feature>
<evidence type="ECO:0000313" key="3">
    <source>
        <dbReference type="Proteomes" id="UP000273405"/>
    </source>
</evidence>